<evidence type="ECO:0000313" key="3">
    <source>
        <dbReference type="Proteomes" id="UP000002193"/>
    </source>
</evidence>
<gene>
    <name evidence="2" type="ordered locus">CCA_00196</name>
</gene>
<feature type="transmembrane region" description="Helical" evidence="1">
    <location>
        <begin position="85"/>
        <end position="113"/>
    </location>
</feature>
<feature type="transmembrane region" description="Helical" evidence="1">
    <location>
        <begin position="53"/>
        <end position="73"/>
    </location>
</feature>
<dbReference type="Proteomes" id="UP000002193">
    <property type="component" value="Chromosome"/>
</dbReference>
<keyword evidence="1" id="KW-0812">Transmembrane</keyword>
<dbReference type="OrthoDB" id="18128at2"/>
<dbReference type="STRING" id="227941.CCA_00196"/>
<proteinExistence type="predicted"/>
<evidence type="ECO:0000256" key="1">
    <source>
        <dbReference type="SAM" id="Phobius"/>
    </source>
</evidence>
<dbReference type="EMBL" id="AE015925">
    <property type="protein sequence ID" value="AAP04947.1"/>
    <property type="molecule type" value="Genomic_DNA"/>
</dbReference>
<dbReference type="HOGENOM" id="CLU_145903_0_0_0"/>
<dbReference type="AlphaFoldDB" id="Q824F6"/>
<dbReference type="RefSeq" id="WP_011006166.1">
    <property type="nucleotide sequence ID" value="NC_003361.3"/>
</dbReference>
<sequence length="150" mass="16799">MQIRFQTTEEFDEVIGRVFPSSCHMVFPRDDDGLWDTSYDWDLTHPFALKNSVLAAIPLIGSIMGLIKLFTVWSVSPYGESKVKIATYTITGLMELCGLGIVLLALKILYLFFKTICALFKNISFRNGGEQISSANLQNRSFQSAGLIFS</sequence>
<reference evidence="2 3" key="1">
    <citation type="journal article" date="2003" name="Nucleic Acids Res.">
        <title>Genome sequence of Chlamydophila caviae (Chlamydia psittaci GPIC): examining the role of niche-specific genes in the evolution of the Chlamydiaceae.</title>
        <authorList>
            <person name="Read T.D."/>
            <person name="Myers G.S.A."/>
            <person name="Brunham R.C."/>
            <person name="Nelson W.C."/>
            <person name="Paulsen I.T."/>
            <person name="Heidelberg J.F."/>
            <person name="Holtzapple E.K."/>
            <person name="Khouri H.M."/>
            <person name="Federova N.B."/>
            <person name="Carty H.A."/>
            <person name="Umayam L.A."/>
            <person name="Haft D.H."/>
            <person name="Peterson J.D."/>
            <person name="Beanan M.J."/>
            <person name="White O."/>
            <person name="Salzberg S.L."/>
            <person name="Hsia R.-C."/>
            <person name="McClarty G."/>
            <person name="Rank R.G."/>
            <person name="Bavoil P.M."/>
            <person name="Fraser C.M."/>
        </authorList>
    </citation>
    <scope>NUCLEOTIDE SEQUENCE [LARGE SCALE GENOMIC DNA]</scope>
    <source>
        <strain evidence="3">ATCC VR-813 / DSM 19441 / 03DC25 / GPIC</strain>
    </source>
</reference>
<keyword evidence="1" id="KW-0472">Membrane</keyword>
<dbReference type="KEGG" id="cca:CCA_00196"/>
<keyword evidence="3" id="KW-1185">Reference proteome</keyword>
<accession>Q824F6</accession>
<protein>
    <submittedName>
        <fullName evidence="2">Uncharacterized protein</fullName>
    </submittedName>
</protein>
<evidence type="ECO:0000313" key="2">
    <source>
        <dbReference type="EMBL" id="AAP04947.1"/>
    </source>
</evidence>
<organism evidence="2 3">
    <name type="scientific">Chlamydia caviae (strain ATCC VR-813 / DSM 19441 / 03DC25 / GPIC)</name>
    <name type="common">Chlamydophila caviae</name>
    <dbReference type="NCBI Taxonomy" id="227941"/>
    <lineage>
        <taxon>Bacteria</taxon>
        <taxon>Pseudomonadati</taxon>
        <taxon>Chlamydiota</taxon>
        <taxon>Chlamydiia</taxon>
        <taxon>Chlamydiales</taxon>
        <taxon>Chlamydiaceae</taxon>
        <taxon>Chlamydia/Chlamydophila group</taxon>
        <taxon>Chlamydia</taxon>
    </lineage>
</organism>
<name>Q824F6_CHLCV</name>
<keyword evidence="1" id="KW-1133">Transmembrane helix</keyword>